<evidence type="ECO:0000256" key="5">
    <source>
        <dbReference type="ARBA" id="ARBA00022801"/>
    </source>
</evidence>
<dbReference type="GO" id="GO:0047911">
    <property type="term" value="F:galacturan 1,4-alpha-galacturonidase activity"/>
    <property type="evidence" value="ECO:0007669"/>
    <property type="project" value="UniProtKB-EC"/>
</dbReference>
<evidence type="ECO:0000256" key="6">
    <source>
        <dbReference type="ARBA" id="ARBA00023295"/>
    </source>
</evidence>
<keyword evidence="16" id="KW-0732">Signal</keyword>
<comment type="caution">
    <text evidence="17">The sequence shown here is derived from an EMBL/GenBank/DDBJ whole genome shotgun (WGS) entry which is preliminary data.</text>
</comment>
<dbReference type="Proteomes" id="UP001179952">
    <property type="component" value="Unassembled WGS sequence"/>
</dbReference>
<evidence type="ECO:0000256" key="13">
    <source>
        <dbReference type="ARBA" id="ARBA00083621"/>
    </source>
</evidence>
<keyword evidence="18" id="KW-1185">Reference proteome</keyword>
<dbReference type="InterPro" id="IPR006626">
    <property type="entry name" value="PbH1"/>
</dbReference>
<dbReference type="GO" id="GO:0004650">
    <property type="term" value="F:polygalacturonase activity"/>
    <property type="evidence" value="ECO:0007669"/>
    <property type="project" value="InterPro"/>
</dbReference>
<dbReference type="EMBL" id="JAUJYN010000122">
    <property type="protein sequence ID" value="KAK1256521.1"/>
    <property type="molecule type" value="Genomic_DNA"/>
</dbReference>
<dbReference type="GO" id="GO:0071555">
    <property type="term" value="P:cell wall organization"/>
    <property type="evidence" value="ECO:0007669"/>
    <property type="project" value="UniProtKB-KW"/>
</dbReference>
<evidence type="ECO:0000256" key="10">
    <source>
        <dbReference type="ARBA" id="ARBA00048766"/>
    </source>
</evidence>
<evidence type="ECO:0000256" key="4">
    <source>
        <dbReference type="ARBA" id="ARBA00022525"/>
    </source>
</evidence>
<comment type="function">
    <text evidence="11">May function in depolymerizing pectin during pollen development, germination, and tube growth. Acts as an exo-polygalacturonase.</text>
</comment>
<sequence>MKLFLLLLCLFFFFFFSSGVVAGDRKMGSHRSSSRSTFNVKSFGARANGRSDDSKAFLNAWAAACGSDGSTKLIVPKGTYLVGLMKFRGPCKNGYLKAVEDLSRYGSSDNWIEFREINRLTITGGGTLDGQGAAAWPYNKCPKNFHCKVLPTSVKFVRMTHTVVRGLTSLNSKFFHFAVLQCVNFRAIGIRISAPKDSPNTDGIHIERSSGVTISQATIGTGDDCISIGQGNSHITIHGITCGPGHGISVGSLGRYPNEGDVKGLVVKDCTLTGTANGLRIKTWANSPGASSARNMTFEDIVMNNVANPIIIDQTYCPYASCSSTTPSRVRLSDIKFKNVRGTSSTPVAVSLDCSPGVPCRNVHLNDVHLDFSGGSPAKSACDNIHASYSGTQIPPPCA</sequence>
<dbReference type="SMART" id="SM00710">
    <property type="entry name" value="PbH1"/>
    <property type="match status" value="6"/>
</dbReference>
<reference evidence="17" key="1">
    <citation type="journal article" date="2023" name="Nat. Commun.">
        <title>Diploid and tetraploid genomes of Acorus and the evolution of monocots.</title>
        <authorList>
            <person name="Ma L."/>
            <person name="Liu K.W."/>
            <person name="Li Z."/>
            <person name="Hsiao Y.Y."/>
            <person name="Qi Y."/>
            <person name="Fu T."/>
            <person name="Tang G.D."/>
            <person name="Zhang D."/>
            <person name="Sun W.H."/>
            <person name="Liu D.K."/>
            <person name="Li Y."/>
            <person name="Chen G.Z."/>
            <person name="Liu X.D."/>
            <person name="Liao X.Y."/>
            <person name="Jiang Y.T."/>
            <person name="Yu X."/>
            <person name="Hao Y."/>
            <person name="Huang J."/>
            <person name="Zhao X.W."/>
            <person name="Ke S."/>
            <person name="Chen Y.Y."/>
            <person name="Wu W.L."/>
            <person name="Hsu J.L."/>
            <person name="Lin Y.F."/>
            <person name="Huang M.D."/>
            <person name="Li C.Y."/>
            <person name="Huang L."/>
            <person name="Wang Z.W."/>
            <person name="Zhao X."/>
            <person name="Zhong W.Y."/>
            <person name="Peng D.H."/>
            <person name="Ahmad S."/>
            <person name="Lan S."/>
            <person name="Zhang J.S."/>
            <person name="Tsai W.C."/>
            <person name="Van de Peer Y."/>
            <person name="Liu Z.J."/>
        </authorList>
    </citation>
    <scope>NUCLEOTIDE SEQUENCE</scope>
    <source>
        <strain evidence="17">SCP</strain>
    </source>
</reference>
<dbReference type="SUPFAM" id="SSF51126">
    <property type="entry name" value="Pectin lyase-like"/>
    <property type="match status" value="1"/>
</dbReference>
<evidence type="ECO:0000256" key="8">
    <source>
        <dbReference type="ARBA" id="ARBA00038933"/>
    </source>
</evidence>
<comment type="catalytic activity">
    <reaction evidence="10">
        <text>[(1-&gt;4)-alpha-D-galacturonosyl](n) + H2O = alpha-D-galacturonate + [(1-&gt;4)-alpha-D-galacturonosyl](n-1)</text>
        <dbReference type="Rhea" id="RHEA:14117"/>
        <dbReference type="Rhea" id="RHEA-COMP:14570"/>
        <dbReference type="Rhea" id="RHEA-COMP:14572"/>
        <dbReference type="ChEBI" id="CHEBI:15377"/>
        <dbReference type="ChEBI" id="CHEBI:58658"/>
        <dbReference type="ChEBI" id="CHEBI:140523"/>
        <dbReference type="EC" id="3.2.1.67"/>
    </reaction>
</comment>
<dbReference type="InterPro" id="IPR000743">
    <property type="entry name" value="Glyco_hydro_28"/>
</dbReference>
<reference evidence="17" key="2">
    <citation type="submission" date="2023-06" db="EMBL/GenBank/DDBJ databases">
        <authorList>
            <person name="Ma L."/>
            <person name="Liu K.-W."/>
            <person name="Li Z."/>
            <person name="Hsiao Y.-Y."/>
            <person name="Qi Y."/>
            <person name="Fu T."/>
            <person name="Tang G."/>
            <person name="Zhang D."/>
            <person name="Sun W.-H."/>
            <person name="Liu D.-K."/>
            <person name="Li Y."/>
            <person name="Chen G.-Z."/>
            <person name="Liu X.-D."/>
            <person name="Liao X.-Y."/>
            <person name="Jiang Y.-T."/>
            <person name="Yu X."/>
            <person name="Hao Y."/>
            <person name="Huang J."/>
            <person name="Zhao X.-W."/>
            <person name="Ke S."/>
            <person name="Chen Y.-Y."/>
            <person name="Wu W.-L."/>
            <person name="Hsu J.-L."/>
            <person name="Lin Y.-F."/>
            <person name="Huang M.-D."/>
            <person name="Li C.-Y."/>
            <person name="Huang L."/>
            <person name="Wang Z.-W."/>
            <person name="Zhao X."/>
            <person name="Zhong W.-Y."/>
            <person name="Peng D.-H."/>
            <person name="Ahmad S."/>
            <person name="Lan S."/>
            <person name="Zhang J.-S."/>
            <person name="Tsai W.-C."/>
            <person name="Van De Peer Y."/>
            <person name="Liu Z.-J."/>
        </authorList>
    </citation>
    <scope>NUCLEOTIDE SEQUENCE</scope>
    <source>
        <strain evidence="17">SCP</strain>
        <tissue evidence="17">Leaves</tissue>
    </source>
</reference>
<evidence type="ECO:0000256" key="16">
    <source>
        <dbReference type="SAM" id="SignalP"/>
    </source>
</evidence>
<dbReference type="FunFam" id="2.160.20.10:FF:000004">
    <property type="entry name" value="Pectin lyase-like superfamily protein"/>
    <property type="match status" value="1"/>
</dbReference>
<dbReference type="InterPro" id="IPR011050">
    <property type="entry name" value="Pectin_lyase_fold/virulence"/>
</dbReference>
<keyword evidence="6 15" id="KW-0326">Glycosidase</keyword>
<keyword evidence="4" id="KW-0964">Secreted</keyword>
<keyword evidence="7" id="KW-0961">Cell wall biogenesis/degradation</keyword>
<dbReference type="InterPro" id="IPR012334">
    <property type="entry name" value="Pectin_lyas_fold"/>
</dbReference>
<evidence type="ECO:0000256" key="12">
    <source>
        <dbReference type="ARBA" id="ARBA00068298"/>
    </source>
</evidence>
<protein>
    <recommendedName>
        <fullName evidence="12">Exopolygalacturonase</fullName>
        <ecNumber evidence="8">3.2.1.67</ecNumber>
    </recommendedName>
    <alternativeName>
        <fullName evidence="9">Galacturan 1,4-alpha-galacturonidase</fullName>
    </alternativeName>
    <alternativeName>
        <fullName evidence="13">Pectinase</fullName>
    </alternativeName>
</protein>
<keyword evidence="5 15" id="KW-0378">Hydrolase</keyword>
<evidence type="ECO:0000256" key="7">
    <source>
        <dbReference type="ARBA" id="ARBA00023316"/>
    </source>
</evidence>
<evidence type="ECO:0000256" key="15">
    <source>
        <dbReference type="RuleBase" id="RU361169"/>
    </source>
</evidence>
<feature type="signal peptide" evidence="16">
    <location>
        <begin position="1"/>
        <end position="22"/>
    </location>
</feature>
<evidence type="ECO:0000256" key="2">
    <source>
        <dbReference type="ARBA" id="ARBA00008834"/>
    </source>
</evidence>
<keyword evidence="3" id="KW-0134">Cell wall</keyword>
<dbReference type="PROSITE" id="PS00502">
    <property type="entry name" value="POLYGALACTURONASE"/>
    <property type="match status" value="1"/>
</dbReference>
<organism evidence="17 18">
    <name type="scientific">Acorus gramineus</name>
    <name type="common">Dwarf sweet flag</name>
    <dbReference type="NCBI Taxonomy" id="55184"/>
    <lineage>
        <taxon>Eukaryota</taxon>
        <taxon>Viridiplantae</taxon>
        <taxon>Streptophyta</taxon>
        <taxon>Embryophyta</taxon>
        <taxon>Tracheophyta</taxon>
        <taxon>Spermatophyta</taxon>
        <taxon>Magnoliopsida</taxon>
        <taxon>Liliopsida</taxon>
        <taxon>Acoraceae</taxon>
        <taxon>Acorus</taxon>
    </lineage>
</organism>
<comment type="similarity">
    <text evidence="2 15">Belongs to the glycosyl hydrolase 28 family.</text>
</comment>
<dbReference type="GO" id="GO:0005975">
    <property type="term" value="P:carbohydrate metabolic process"/>
    <property type="evidence" value="ECO:0007669"/>
    <property type="project" value="InterPro"/>
</dbReference>
<evidence type="ECO:0000256" key="11">
    <source>
        <dbReference type="ARBA" id="ARBA00057651"/>
    </source>
</evidence>
<comment type="subcellular location">
    <subcellularLocation>
        <location evidence="1">Secreted</location>
        <location evidence="1">Cell wall</location>
    </subcellularLocation>
</comment>
<dbReference type="Pfam" id="PF00295">
    <property type="entry name" value="Glyco_hydro_28"/>
    <property type="match status" value="1"/>
</dbReference>
<evidence type="ECO:0000256" key="1">
    <source>
        <dbReference type="ARBA" id="ARBA00004191"/>
    </source>
</evidence>
<dbReference type="PANTHER" id="PTHR31375">
    <property type="match status" value="1"/>
</dbReference>
<evidence type="ECO:0000256" key="14">
    <source>
        <dbReference type="PROSITE-ProRule" id="PRU10052"/>
    </source>
</evidence>
<evidence type="ECO:0000256" key="9">
    <source>
        <dbReference type="ARBA" id="ARBA00043142"/>
    </source>
</evidence>
<name>A0AAV8ZWN2_ACOGR</name>
<evidence type="ECO:0000256" key="3">
    <source>
        <dbReference type="ARBA" id="ARBA00022512"/>
    </source>
</evidence>
<dbReference type="Gene3D" id="2.160.20.10">
    <property type="entry name" value="Single-stranded right-handed beta-helix, Pectin lyase-like"/>
    <property type="match status" value="1"/>
</dbReference>
<dbReference type="AlphaFoldDB" id="A0AAV8ZWN2"/>
<accession>A0AAV8ZWN2</accession>
<feature type="chain" id="PRO_5043698428" description="Exopolygalacturonase" evidence="16">
    <location>
        <begin position="23"/>
        <end position="399"/>
    </location>
</feature>
<evidence type="ECO:0000313" key="18">
    <source>
        <dbReference type="Proteomes" id="UP001179952"/>
    </source>
</evidence>
<evidence type="ECO:0000313" key="17">
    <source>
        <dbReference type="EMBL" id="KAK1256521.1"/>
    </source>
</evidence>
<proteinExistence type="inferred from homology"/>
<dbReference type="EC" id="3.2.1.67" evidence="8"/>
<feature type="active site" evidence="14">
    <location>
        <position position="246"/>
    </location>
</feature>
<gene>
    <name evidence="17" type="ORF">QJS04_geneDACA001478</name>
</gene>